<evidence type="ECO:0000313" key="1">
    <source>
        <dbReference type="EMBL" id="KAI8045335.1"/>
    </source>
</evidence>
<keyword evidence="2" id="KW-1185">Reference proteome</keyword>
<proteinExistence type="predicted"/>
<comment type="caution">
    <text evidence="1">The sequence shown here is derived from an EMBL/GenBank/DDBJ whole genome shotgun (WGS) entry which is preliminary data.</text>
</comment>
<evidence type="ECO:0000313" key="2">
    <source>
        <dbReference type="Proteomes" id="UP001059596"/>
    </source>
</evidence>
<name>A0A9Q0BVE1_9MUSC</name>
<sequence length="105" mass="11669">MHQNPDEIRKFVTLQFLGLSEKSIGRRIVGDRKTMEEFESFEGAELVGKSSKDNGPPTLQALRLRAPCGDYVLLLCHAETSEPPLLIKLKCQVPSAKYGSENTAH</sequence>
<dbReference type="EMBL" id="JAMKOV010000001">
    <property type="protein sequence ID" value="KAI8045335.1"/>
    <property type="molecule type" value="Genomic_DNA"/>
</dbReference>
<gene>
    <name evidence="1" type="ORF">M5D96_001515</name>
</gene>
<reference evidence="1" key="1">
    <citation type="journal article" date="2023" name="Genome Biol. Evol.">
        <title>Long-read-based Genome Assembly of Drosophila gunungcola Reveals Fewer Chemosensory Genes in Flower-breeding Species.</title>
        <authorList>
            <person name="Negi A."/>
            <person name="Liao B.Y."/>
            <person name="Yeh S.D."/>
        </authorList>
    </citation>
    <scope>NUCLEOTIDE SEQUENCE</scope>
    <source>
        <strain evidence="1">Sukarami</strain>
    </source>
</reference>
<organism evidence="1 2">
    <name type="scientific">Drosophila gunungcola</name>
    <name type="common">fruit fly</name>
    <dbReference type="NCBI Taxonomy" id="103775"/>
    <lineage>
        <taxon>Eukaryota</taxon>
        <taxon>Metazoa</taxon>
        <taxon>Ecdysozoa</taxon>
        <taxon>Arthropoda</taxon>
        <taxon>Hexapoda</taxon>
        <taxon>Insecta</taxon>
        <taxon>Pterygota</taxon>
        <taxon>Neoptera</taxon>
        <taxon>Endopterygota</taxon>
        <taxon>Diptera</taxon>
        <taxon>Brachycera</taxon>
        <taxon>Muscomorpha</taxon>
        <taxon>Ephydroidea</taxon>
        <taxon>Drosophilidae</taxon>
        <taxon>Drosophila</taxon>
        <taxon>Sophophora</taxon>
    </lineage>
</organism>
<accession>A0A9Q0BVE1</accession>
<dbReference type="Proteomes" id="UP001059596">
    <property type="component" value="Chromosome 3R"/>
</dbReference>
<dbReference type="AlphaFoldDB" id="A0A9Q0BVE1"/>
<protein>
    <submittedName>
        <fullName evidence="1">Uncharacterized protein</fullName>
    </submittedName>
</protein>